<dbReference type="Proteomes" id="UP000325315">
    <property type="component" value="Unassembled WGS sequence"/>
</dbReference>
<keyword evidence="1" id="KW-0808">Transferase</keyword>
<name>A0A5B6X1A1_9ROSI</name>
<organism evidence="1 2">
    <name type="scientific">Gossypium australe</name>
    <dbReference type="NCBI Taxonomy" id="47621"/>
    <lineage>
        <taxon>Eukaryota</taxon>
        <taxon>Viridiplantae</taxon>
        <taxon>Streptophyta</taxon>
        <taxon>Embryophyta</taxon>
        <taxon>Tracheophyta</taxon>
        <taxon>Spermatophyta</taxon>
        <taxon>Magnoliopsida</taxon>
        <taxon>eudicotyledons</taxon>
        <taxon>Gunneridae</taxon>
        <taxon>Pentapetalae</taxon>
        <taxon>rosids</taxon>
        <taxon>malvids</taxon>
        <taxon>Malvales</taxon>
        <taxon>Malvaceae</taxon>
        <taxon>Malvoideae</taxon>
        <taxon>Gossypium</taxon>
    </lineage>
</organism>
<dbReference type="EMBL" id="SMMG02000001">
    <property type="protein sequence ID" value="KAA3487558.1"/>
    <property type="molecule type" value="Genomic_DNA"/>
</dbReference>
<sequence>MRLSNGWISWVSLVQYVPKKGGVTVVGNDKNEVIPTCTVMGWRVCMDHRKLNKATRNDRFPFLIIDQILDRLMGKAFIAFSIAPTDKEKTKRWHDKKILPQQFGPRQQVLFNFRLKLYPGKSTSRWSSPFEIVHVYPH</sequence>
<dbReference type="SUPFAM" id="SSF56672">
    <property type="entry name" value="DNA/RNA polymerases"/>
    <property type="match status" value="1"/>
</dbReference>
<dbReference type="GO" id="GO:0003964">
    <property type="term" value="F:RNA-directed DNA polymerase activity"/>
    <property type="evidence" value="ECO:0007669"/>
    <property type="project" value="UniProtKB-KW"/>
</dbReference>
<comment type="caution">
    <text evidence="1">The sequence shown here is derived from an EMBL/GenBank/DDBJ whole genome shotgun (WGS) entry which is preliminary data.</text>
</comment>
<keyword evidence="1" id="KW-0548">Nucleotidyltransferase</keyword>
<proteinExistence type="predicted"/>
<gene>
    <name evidence="1" type="ORF">EPI10_031375</name>
</gene>
<evidence type="ECO:0000313" key="2">
    <source>
        <dbReference type="Proteomes" id="UP000325315"/>
    </source>
</evidence>
<accession>A0A5B6X1A1</accession>
<dbReference type="PANTHER" id="PTHR24559:SF444">
    <property type="entry name" value="REVERSE TRANSCRIPTASE DOMAIN-CONTAINING PROTEIN"/>
    <property type="match status" value="1"/>
</dbReference>
<dbReference type="PANTHER" id="PTHR24559">
    <property type="entry name" value="TRANSPOSON TY3-I GAG-POL POLYPROTEIN"/>
    <property type="match status" value="1"/>
</dbReference>
<reference evidence="2" key="1">
    <citation type="journal article" date="2019" name="Plant Biotechnol. J.">
        <title>Genome sequencing of the Australian wild diploid species Gossypium australe highlights disease resistance and delayed gland morphogenesis.</title>
        <authorList>
            <person name="Cai Y."/>
            <person name="Cai X."/>
            <person name="Wang Q."/>
            <person name="Wang P."/>
            <person name="Zhang Y."/>
            <person name="Cai C."/>
            <person name="Xu Y."/>
            <person name="Wang K."/>
            <person name="Zhou Z."/>
            <person name="Wang C."/>
            <person name="Geng S."/>
            <person name="Li B."/>
            <person name="Dong Q."/>
            <person name="Hou Y."/>
            <person name="Wang H."/>
            <person name="Ai P."/>
            <person name="Liu Z."/>
            <person name="Yi F."/>
            <person name="Sun M."/>
            <person name="An G."/>
            <person name="Cheng J."/>
            <person name="Zhang Y."/>
            <person name="Shi Q."/>
            <person name="Xie Y."/>
            <person name="Shi X."/>
            <person name="Chang Y."/>
            <person name="Huang F."/>
            <person name="Chen Y."/>
            <person name="Hong S."/>
            <person name="Mi L."/>
            <person name="Sun Q."/>
            <person name="Zhang L."/>
            <person name="Zhou B."/>
            <person name="Peng R."/>
            <person name="Zhang X."/>
            <person name="Liu F."/>
        </authorList>
    </citation>
    <scope>NUCLEOTIDE SEQUENCE [LARGE SCALE GENOMIC DNA]</scope>
    <source>
        <strain evidence="2">cv. PA1801</strain>
    </source>
</reference>
<dbReference type="OrthoDB" id="1738562at2759"/>
<dbReference type="InterPro" id="IPR053134">
    <property type="entry name" value="RNA-dir_DNA_polymerase"/>
</dbReference>
<dbReference type="Gene3D" id="3.10.10.10">
    <property type="entry name" value="HIV Type 1 Reverse Transcriptase, subunit A, domain 1"/>
    <property type="match status" value="1"/>
</dbReference>
<keyword evidence="2" id="KW-1185">Reference proteome</keyword>
<evidence type="ECO:0000313" key="1">
    <source>
        <dbReference type="EMBL" id="KAA3487558.1"/>
    </source>
</evidence>
<protein>
    <submittedName>
        <fullName evidence="1">RNA-directed DNA polymerase-like protein</fullName>
    </submittedName>
</protein>
<dbReference type="InterPro" id="IPR043502">
    <property type="entry name" value="DNA/RNA_pol_sf"/>
</dbReference>
<keyword evidence="1" id="KW-0695">RNA-directed DNA polymerase</keyword>
<dbReference type="AlphaFoldDB" id="A0A5B6X1A1"/>